<comment type="caution">
    <text evidence="1">The sequence shown here is derived from an EMBL/GenBank/DDBJ whole genome shotgun (WGS) entry which is preliminary data.</text>
</comment>
<keyword evidence="2" id="KW-1185">Reference proteome</keyword>
<evidence type="ECO:0000313" key="2">
    <source>
        <dbReference type="Proteomes" id="UP000822688"/>
    </source>
</evidence>
<evidence type="ECO:0000313" key="1">
    <source>
        <dbReference type="EMBL" id="KAG0577514.1"/>
    </source>
</evidence>
<organism evidence="1 2">
    <name type="scientific">Ceratodon purpureus</name>
    <name type="common">Fire moss</name>
    <name type="synonym">Dicranum purpureum</name>
    <dbReference type="NCBI Taxonomy" id="3225"/>
    <lineage>
        <taxon>Eukaryota</taxon>
        <taxon>Viridiplantae</taxon>
        <taxon>Streptophyta</taxon>
        <taxon>Embryophyta</taxon>
        <taxon>Bryophyta</taxon>
        <taxon>Bryophytina</taxon>
        <taxon>Bryopsida</taxon>
        <taxon>Dicranidae</taxon>
        <taxon>Pseudoditrichales</taxon>
        <taxon>Ditrichaceae</taxon>
        <taxon>Ceratodon</taxon>
    </lineage>
</organism>
<dbReference type="AlphaFoldDB" id="A0A8T0I240"/>
<reference evidence="1" key="1">
    <citation type="submission" date="2020-06" db="EMBL/GenBank/DDBJ databases">
        <title>WGS assembly of Ceratodon purpureus strain R40.</title>
        <authorList>
            <person name="Carey S.B."/>
            <person name="Jenkins J."/>
            <person name="Shu S."/>
            <person name="Lovell J.T."/>
            <person name="Sreedasyam A."/>
            <person name="Maumus F."/>
            <person name="Tiley G.P."/>
            <person name="Fernandez-Pozo N."/>
            <person name="Barry K."/>
            <person name="Chen C."/>
            <person name="Wang M."/>
            <person name="Lipzen A."/>
            <person name="Daum C."/>
            <person name="Saski C.A."/>
            <person name="Payton A.C."/>
            <person name="Mcbreen J.C."/>
            <person name="Conrad R.E."/>
            <person name="Kollar L.M."/>
            <person name="Olsson S."/>
            <person name="Huttunen S."/>
            <person name="Landis J.B."/>
            <person name="Wickett N.J."/>
            <person name="Johnson M.G."/>
            <person name="Rensing S.A."/>
            <person name="Grimwood J."/>
            <person name="Schmutz J."/>
            <person name="Mcdaniel S.F."/>
        </authorList>
    </citation>
    <scope>NUCLEOTIDE SEQUENCE</scope>
    <source>
        <strain evidence="1">R40</strain>
    </source>
</reference>
<gene>
    <name evidence="1" type="ORF">KC19_5G162200</name>
</gene>
<proteinExistence type="predicted"/>
<accession>A0A8T0I240</accession>
<dbReference type="Proteomes" id="UP000822688">
    <property type="component" value="Chromosome 5"/>
</dbReference>
<sequence length="44" mass="4751">MMAAGICSVLNDRRGRDVESQCLISSTVLPGDVHGEVNPAYNFQ</sequence>
<dbReference type="EMBL" id="CM026425">
    <property type="protein sequence ID" value="KAG0577514.1"/>
    <property type="molecule type" value="Genomic_DNA"/>
</dbReference>
<name>A0A8T0I240_CERPU</name>
<protein>
    <submittedName>
        <fullName evidence="1">Uncharacterized protein</fullName>
    </submittedName>
</protein>